<evidence type="ECO:0000259" key="5">
    <source>
        <dbReference type="PROSITE" id="PS51344"/>
    </source>
</evidence>
<dbReference type="SMART" id="SM00531">
    <property type="entry name" value="TFIIE"/>
    <property type="match status" value="1"/>
</dbReference>
<dbReference type="PANTHER" id="PTHR13097:SF7">
    <property type="entry name" value="GENERAL TRANSCRIPTION FACTOR IIE SUBUNIT 1"/>
    <property type="match status" value="1"/>
</dbReference>
<gene>
    <name evidence="6" type="ORF">Glove_460g29</name>
</gene>
<protein>
    <recommendedName>
        <fullName evidence="5">HTH TFE/IIEalpha-type domain-containing protein</fullName>
    </recommendedName>
</protein>
<dbReference type="OrthoDB" id="361102at2759"/>
<dbReference type="InterPro" id="IPR024550">
    <property type="entry name" value="TFIIEa/SarR/Rpc3_HTH_dom"/>
</dbReference>
<organism evidence="6 7">
    <name type="scientific">Diversispora epigaea</name>
    <dbReference type="NCBI Taxonomy" id="1348612"/>
    <lineage>
        <taxon>Eukaryota</taxon>
        <taxon>Fungi</taxon>
        <taxon>Fungi incertae sedis</taxon>
        <taxon>Mucoromycota</taxon>
        <taxon>Glomeromycotina</taxon>
        <taxon>Glomeromycetes</taxon>
        <taxon>Diversisporales</taxon>
        <taxon>Diversisporaceae</taxon>
        <taxon>Diversispora</taxon>
    </lineage>
</organism>
<sequence length="448" mass="51402">MSNIGETDKTPLRDLLRRVARAFFATQHIVVLDQLAFHEQISDENLAKCVGLTVKEIHKLCGNLKEARLIKTYTKSEPKKAEARAIPRTYYNIDWQQVVNVIKWKIYRIRQMVSERMRNELENKGYLCPCCKKTFAPLEVRNLLDGAKQAFVCDVCSTELIHNDNAENVKGTELLHGRFMEQSQPIIDLLKIIDKMVIPDSSINQLQASTGAKGGQPGSTREQDLQYSQDTGANSGDIVVVFQDDNESSKIDKQNEMAKKRQQNALPAWHARSTVSGDATVTNAGNLDAAQENEHQNSEIVRVNEKDEQRVFYTDYYEKYKNDTDGSPMIDLEEEEFEEVEFGVVEDEFMDEFEEVDMNNNNDDDNENNDNEDIDDINNNNNNNNNNHYYHQNGISHHEDDNEFGDDDGDDDDSSNSQELMRYKKRSRTSSVEKTYKHHGNNSNGHHY</sequence>
<keyword evidence="3" id="KW-0804">Transcription</keyword>
<feature type="domain" description="HTH TFE/IIEalpha-type" evidence="5">
    <location>
        <begin position="12"/>
        <end position="103"/>
    </location>
</feature>
<keyword evidence="7" id="KW-1185">Reference proteome</keyword>
<feature type="region of interest" description="Disordered" evidence="4">
    <location>
        <begin position="357"/>
        <end position="448"/>
    </location>
</feature>
<feature type="compositionally biased region" description="Acidic residues" evidence="4">
    <location>
        <begin position="357"/>
        <end position="376"/>
    </location>
</feature>
<dbReference type="STRING" id="1348612.A0A397GND5"/>
<name>A0A397GND5_9GLOM</name>
<feature type="region of interest" description="Disordered" evidence="4">
    <location>
        <begin position="208"/>
        <end position="231"/>
    </location>
</feature>
<keyword evidence="2" id="KW-0805">Transcription regulation</keyword>
<dbReference type="InterPro" id="IPR039997">
    <property type="entry name" value="TFE"/>
</dbReference>
<reference evidence="6 7" key="1">
    <citation type="submission" date="2018-08" db="EMBL/GenBank/DDBJ databases">
        <title>Genome and evolution of the arbuscular mycorrhizal fungus Diversispora epigaea (formerly Glomus versiforme) and its bacterial endosymbionts.</title>
        <authorList>
            <person name="Sun X."/>
            <person name="Fei Z."/>
            <person name="Harrison M."/>
        </authorList>
    </citation>
    <scope>NUCLEOTIDE SEQUENCE [LARGE SCALE GENOMIC DNA]</scope>
    <source>
        <strain evidence="6 7">IT104</strain>
    </source>
</reference>
<dbReference type="InterPro" id="IPR002853">
    <property type="entry name" value="TFIIE_asu"/>
</dbReference>
<evidence type="ECO:0000256" key="3">
    <source>
        <dbReference type="ARBA" id="ARBA00023163"/>
    </source>
</evidence>
<proteinExistence type="inferred from homology"/>
<evidence type="ECO:0000313" key="7">
    <source>
        <dbReference type="Proteomes" id="UP000266861"/>
    </source>
</evidence>
<comment type="similarity">
    <text evidence="1">Belongs to the TFIIE alpha subunit family.</text>
</comment>
<dbReference type="InterPro" id="IPR013083">
    <property type="entry name" value="Znf_RING/FYVE/PHD"/>
</dbReference>
<evidence type="ECO:0000256" key="2">
    <source>
        <dbReference type="ARBA" id="ARBA00023015"/>
    </source>
</evidence>
<dbReference type="InterPro" id="IPR017919">
    <property type="entry name" value="TFIIE/TFIIEa_HTH"/>
</dbReference>
<dbReference type="PROSITE" id="PS51344">
    <property type="entry name" value="HTH_TFE_IIE"/>
    <property type="match status" value="1"/>
</dbReference>
<dbReference type="SUPFAM" id="SSF57783">
    <property type="entry name" value="Zinc beta-ribbon"/>
    <property type="match status" value="1"/>
</dbReference>
<dbReference type="PANTHER" id="PTHR13097">
    <property type="entry name" value="TRANSCRIPTION INITIATION FACTOR IIE, ALPHA SUBUNIT"/>
    <property type="match status" value="1"/>
</dbReference>
<dbReference type="GO" id="GO:0005673">
    <property type="term" value="C:transcription factor TFIIE complex"/>
    <property type="evidence" value="ECO:0007669"/>
    <property type="project" value="TreeGrafter"/>
</dbReference>
<dbReference type="Gene3D" id="3.30.40.10">
    <property type="entry name" value="Zinc/RING finger domain, C3HC4 (zinc finger)"/>
    <property type="match status" value="1"/>
</dbReference>
<evidence type="ECO:0000256" key="4">
    <source>
        <dbReference type="SAM" id="MobiDB-lite"/>
    </source>
</evidence>
<dbReference type="AlphaFoldDB" id="A0A397GND5"/>
<dbReference type="Pfam" id="PF02002">
    <property type="entry name" value="TFIIE_alpha"/>
    <property type="match status" value="1"/>
</dbReference>
<comment type="caution">
    <text evidence="6">The sequence shown here is derived from an EMBL/GenBank/DDBJ whole genome shotgun (WGS) entry which is preliminary data.</text>
</comment>
<accession>A0A397GND5</accession>
<dbReference type="Proteomes" id="UP000266861">
    <property type="component" value="Unassembled WGS sequence"/>
</dbReference>
<dbReference type="GO" id="GO:0006367">
    <property type="term" value="P:transcription initiation at RNA polymerase II promoter"/>
    <property type="evidence" value="ECO:0007669"/>
    <property type="project" value="InterPro"/>
</dbReference>
<dbReference type="EMBL" id="PQFF01000402">
    <property type="protein sequence ID" value="RHZ52552.1"/>
    <property type="molecule type" value="Genomic_DNA"/>
</dbReference>
<evidence type="ECO:0000313" key="6">
    <source>
        <dbReference type="EMBL" id="RHZ52552.1"/>
    </source>
</evidence>
<evidence type="ECO:0000256" key="1">
    <source>
        <dbReference type="ARBA" id="ARBA00008947"/>
    </source>
</evidence>
<feature type="compositionally biased region" description="Acidic residues" evidence="4">
    <location>
        <begin position="401"/>
        <end position="414"/>
    </location>
</feature>
<feature type="compositionally biased region" description="Low complexity" evidence="4">
    <location>
        <begin position="377"/>
        <end position="387"/>
    </location>
</feature>
<feature type="compositionally biased region" description="Basic residues" evidence="4">
    <location>
        <begin position="436"/>
        <end position="448"/>
    </location>
</feature>